<name>A0A4R1EYP8_9GAMM</name>
<organism evidence="2 3">
    <name type="scientific">Cocleimonas flava</name>
    <dbReference type="NCBI Taxonomy" id="634765"/>
    <lineage>
        <taxon>Bacteria</taxon>
        <taxon>Pseudomonadati</taxon>
        <taxon>Pseudomonadota</taxon>
        <taxon>Gammaproteobacteria</taxon>
        <taxon>Thiotrichales</taxon>
        <taxon>Thiotrichaceae</taxon>
        <taxon>Cocleimonas</taxon>
    </lineage>
</organism>
<evidence type="ECO:0000313" key="2">
    <source>
        <dbReference type="EMBL" id="TCJ85039.1"/>
    </source>
</evidence>
<reference evidence="2 3" key="1">
    <citation type="submission" date="2019-03" db="EMBL/GenBank/DDBJ databases">
        <title>Genomic Encyclopedia of Type Strains, Phase IV (KMG-IV): sequencing the most valuable type-strain genomes for metagenomic binning, comparative biology and taxonomic classification.</title>
        <authorList>
            <person name="Goeker M."/>
        </authorList>
    </citation>
    <scope>NUCLEOTIDE SEQUENCE [LARGE SCALE GENOMIC DNA]</scope>
    <source>
        <strain evidence="2 3">DSM 24830</strain>
    </source>
</reference>
<sequence length="244" mass="27358">MTKLIKKIRSSCLRSFLIIISFSVFSQSHADHEIVLSYAKESAYQLMAKRILTEAYHQIGFSLSLEKLPAIRSGYYVEDGSADGLLARSLGIKAQHPDLIMISVPVAYDVISVYAKKDIKVEGWESLLPYNIGYVAGSKTIEQKTQGMKFEGVRSETQGLIKLDLGRSDVFIGLTGAQCVINKLNLSDIKSLDPPLETVILFHFLNKEHSELAKKLELILRNMKSSGRIEELQKQSVLEFMNQC</sequence>
<dbReference type="OrthoDB" id="6838256at2"/>
<dbReference type="EMBL" id="SMFQ01000004">
    <property type="protein sequence ID" value="TCJ85039.1"/>
    <property type="molecule type" value="Genomic_DNA"/>
</dbReference>
<dbReference type="Gene3D" id="3.40.190.10">
    <property type="entry name" value="Periplasmic binding protein-like II"/>
    <property type="match status" value="2"/>
</dbReference>
<dbReference type="SUPFAM" id="SSF53850">
    <property type="entry name" value="Periplasmic binding protein-like II"/>
    <property type="match status" value="1"/>
</dbReference>
<dbReference type="Proteomes" id="UP000294887">
    <property type="component" value="Unassembled WGS sequence"/>
</dbReference>
<keyword evidence="3" id="KW-1185">Reference proteome</keyword>
<feature type="signal peptide" evidence="1">
    <location>
        <begin position="1"/>
        <end position="30"/>
    </location>
</feature>
<proteinExistence type="predicted"/>
<keyword evidence="1" id="KW-0732">Signal</keyword>
<evidence type="ECO:0000313" key="3">
    <source>
        <dbReference type="Proteomes" id="UP000294887"/>
    </source>
</evidence>
<comment type="caution">
    <text evidence="2">The sequence shown here is derived from an EMBL/GenBank/DDBJ whole genome shotgun (WGS) entry which is preliminary data.</text>
</comment>
<protein>
    <submittedName>
        <fullName evidence="2">Extracellular solute-binding protein (Family 3)</fullName>
    </submittedName>
</protein>
<gene>
    <name evidence="2" type="ORF">EV695_3004</name>
</gene>
<evidence type="ECO:0000256" key="1">
    <source>
        <dbReference type="SAM" id="SignalP"/>
    </source>
</evidence>
<dbReference type="AlphaFoldDB" id="A0A4R1EYP8"/>
<feature type="chain" id="PRO_5020847785" evidence="1">
    <location>
        <begin position="31"/>
        <end position="244"/>
    </location>
</feature>
<dbReference type="RefSeq" id="WP_131906754.1">
    <property type="nucleotide sequence ID" value="NZ_BAAAFU010000001.1"/>
</dbReference>
<accession>A0A4R1EYP8</accession>